<accession>A0AAD8PYH4</accession>
<evidence type="ECO:0000313" key="2">
    <source>
        <dbReference type="Proteomes" id="UP001230504"/>
    </source>
</evidence>
<dbReference type="EMBL" id="JAHLJV010000039">
    <property type="protein sequence ID" value="KAK1586053.1"/>
    <property type="molecule type" value="Genomic_DNA"/>
</dbReference>
<sequence length="210" mass="22930">MAYWTSVFLKRCDRGTRERQLANLMDPTCCKGTRRWPRGCGVVDFSGSWRSYSISPRVLRCNASEGWMSNLIPSWSAPATSGKVLATASCFTALNNVKNEAPRLVLVYRAVGLKTTETVEVEQCNPSGGPSHLKNEPIYSCRWHLYQPNRWTYTMPSDELHCASLSAVFATAGVAGNGTAGVPAPWCAFENSLSCFNPLGPRPVASSVSS</sequence>
<evidence type="ECO:0000313" key="1">
    <source>
        <dbReference type="EMBL" id="KAK1586053.1"/>
    </source>
</evidence>
<proteinExistence type="predicted"/>
<dbReference type="AlphaFoldDB" id="A0AAD8PYH4"/>
<comment type="caution">
    <text evidence="1">The sequence shown here is derived from an EMBL/GenBank/DDBJ whole genome shotgun (WGS) entry which is preliminary data.</text>
</comment>
<name>A0AAD8PYH4_9PEZI</name>
<keyword evidence="2" id="KW-1185">Reference proteome</keyword>
<dbReference type="Proteomes" id="UP001230504">
    <property type="component" value="Unassembled WGS sequence"/>
</dbReference>
<gene>
    <name evidence="1" type="ORF">LY79DRAFT_580687</name>
</gene>
<dbReference type="GeneID" id="85444371"/>
<protein>
    <submittedName>
        <fullName evidence="1">Uncharacterized protein</fullName>
    </submittedName>
</protein>
<dbReference type="RefSeq" id="XP_060413021.1">
    <property type="nucleotide sequence ID" value="XM_060560131.1"/>
</dbReference>
<organism evidence="1 2">
    <name type="scientific">Colletotrichum navitas</name>
    <dbReference type="NCBI Taxonomy" id="681940"/>
    <lineage>
        <taxon>Eukaryota</taxon>
        <taxon>Fungi</taxon>
        <taxon>Dikarya</taxon>
        <taxon>Ascomycota</taxon>
        <taxon>Pezizomycotina</taxon>
        <taxon>Sordariomycetes</taxon>
        <taxon>Hypocreomycetidae</taxon>
        <taxon>Glomerellales</taxon>
        <taxon>Glomerellaceae</taxon>
        <taxon>Colletotrichum</taxon>
        <taxon>Colletotrichum graminicola species complex</taxon>
    </lineage>
</organism>
<reference evidence="1" key="1">
    <citation type="submission" date="2021-06" db="EMBL/GenBank/DDBJ databases">
        <title>Comparative genomics, transcriptomics and evolutionary studies reveal genomic signatures of adaptation to plant cell wall in hemibiotrophic fungi.</title>
        <authorList>
            <consortium name="DOE Joint Genome Institute"/>
            <person name="Baroncelli R."/>
            <person name="Diaz J.F."/>
            <person name="Benocci T."/>
            <person name="Peng M."/>
            <person name="Battaglia E."/>
            <person name="Haridas S."/>
            <person name="Andreopoulos W."/>
            <person name="Labutti K."/>
            <person name="Pangilinan J."/>
            <person name="Floch G.L."/>
            <person name="Makela M.R."/>
            <person name="Henrissat B."/>
            <person name="Grigoriev I.V."/>
            <person name="Crouch J.A."/>
            <person name="De Vries R.P."/>
            <person name="Sukno S.A."/>
            <person name="Thon M.R."/>
        </authorList>
    </citation>
    <scope>NUCLEOTIDE SEQUENCE</scope>
    <source>
        <strain evidence="1">CBS 125086</strain>
    </source>
</reference>